<keyword evidence="1 2" id="KW-0694">RNA-binding</keyword>
<dbReference type="AlphaFoldDB" id="A0A8H3AAF1"/>
<dbReference type="PANTHER" id="PTHR45880">
    <property type="entry name" value="RNA-BINDING MOTIF PROTEIN, X-LINKED 2"/>
    <property type="match status" value="1"/>
</dbReference>
<dbReference type="GO" id="GO:0003723">
    <property type="term" value="F:RNA binding"/>
    <property type="evidence" value="ECO:0007669"/>
    <property type="project" value="UniProtKB-UniRule"/>
</dbReference>
<evidence type="ECO:0000313" key="5">
    <source>
        <dbReference type="EMBL" id="CAE6404835.1"/>
    </source>
</evidence>
<dbReference type="InterPro" id="IPR035979">
    <property type="entry name" value="RBD_domain_sf"/>
</dbReference>
<feature type="compositionally biased region" description="Basic and acidic residues" evidence="3">
    <location>
        <begin position="193"/>
        <end position="203"/>
    </location>
</feature>
<dbReference type="InterPro" id="IPR051847">
    <property type="entry name" value="RNA_proc/Spliceosome_comp"/>
</dbReference>
<evidence type="ECO:0000256" key="2">
    <source>
        <dbReference type="PROSITE-ProRule" id="PRU00176"/>
    </source>
</evidence>
<dbReference type="PROSITE" id="PS50102">
    <property type="entry name" value="RRM"/>
    <property type="match status" value="1"/>
</dbReference>
<feature type="region of interest" description="Disordered" evidence="3">
    <location>
        <begin position="110"/>
        <end position="276"/>
    </location>
</feature>
<name>A0A8H3AAF1_9AGAM</name>
<dbReference type="GO" id="GO:0071013">
    <property type="term" value="C:catalytic step 2 spliceosome"/>
    <property type="evidence" value="ECO:0007669"/>
    <property type="project" value="TreeGrafter"/>
</dbReference>
<gene>
    <name evidence="5" type="ORF">RDB_LOCUS59819</name>
</gene>
<sequence length="276" mass="31408">MNVVKEINAINARELDLGSQGASWHDQYKDSAYVFIGGLHVDMTEGDVITVFSQYGEVMDVNLPRDKTTGKQRGFGFLMYEDQRSTVLAVDNLNGAQVLGRTLRVDHVQNYKQPKVKGGDGEMEEAVEQSLNAKPQMVHDDAEESDGGSVSSAPSIDPEDPMASYLLQKHREEKARSKGKGKDKDKSKRKRDRANETPEERQARKERKRAKREAKEGAKGDRDRHTSSDARRRDHSKERRGYEKGSDSRERRDGDRRGRDQSEHDRPRRSSLSPRR</sequence>
<dbReference type="Gene3D" id="3.30.70.330">
    <property type="match status" value="1"/>
</dbReference>
<evidence type="ECO:0000256" key="3">
    <source>
        <dbReference type="SAM" id="MobiDB-lite"/>
    </source>
</evidence>
<dbReference type="GO" id="GO:0000398">
    <property type="term" value="P:mRNA splicing, via spliceosome"/>
    <property type="evidence" value="ECO:0007669"/>
    <property type="project" value="InterPro"/>
</dbReference>
<dbReference type="EMBL" id="CAJMWS010000307">
    <property type="protein sequence ID" value="CAE6404835.1"/>
    <property type="molecule type" value="Genomic_DNA"/>
</dbReference>
<evidence type="ECO:0000313" key="6">
    <source>
        <dbReference type="Proteomes" id="UP000663846"/>
    </source>
</evidence>
<evidence type="ECO:0000259" key="4">
    <source>
        <dbReference type="PROSITE" id="PS50102"/>
    </source>
</evidence>
<dbReference type="PANTHER" id="PTHR45880:SF1">
    <property type="entry name" value="RNA-BINDING MOTIF PROTEIN, X-LINKED 2"/>
    <property type="match status" value="1"/>
</dbReference>
<dbReference type="InterPro" id="IPR045844">
    <property type="entry name" value="RRM_Ist3-like"/>
</dbReference>
<dbReference type="SUPFAM" id="SSF54928">
    <property type="entry name" value="RNA-binding domain, RBD"/>
    <property type="match status" value="1"/>
</dbReference>
<dbReference type="CDD" id="cd12411">
    <property type="entry name" value="RRM_ist3_like"/>
    <property type="match status" value="1"/>
</dbReference>
<dbReference type="GO" id="GO:0071011">
    <property type="term" value="C:precatalytic spliceosome"/>
    <property type="evidence" value="ECO:0007669"/>
    <property type="project" value="TreeGrafter"/>
</dbReference>
<proteinExistence type="predicted"/>
<protein>
    <recommendedName>
        <fullName evidence="4">RRM domain-containing protein</fullName>
    </recommendedName>
</protein>
<comment type="caution">
    <text evidence="5">The sequence shown here is derived from an EMBL/GenBank/DDBJ whole genome shotgun (WGS) entry which is preliminary data.</text>
</comment>
<organism evidence="5 6">
    <name type="scientific">Rhizoctonia solani</name>
    <dbReference type="NCBI Taxonomy" id="456999"/>
    <lineage>
        <taxon>Eukaryota</taxon>
        <taxon>Fungi</taxon>
        <taxon>Dikarya</taxon>
        <taxon>Basidiomycota</taxon>
        <taxon>Agaricomycotina</taxon>
        <taxon>Agaricomycetes</taxon>
        <taxon>Cantharellales</taxon>
        <taxon>Ceratobasidiaceae</taxon>
        <taxon>Rhizoctonia</taxon>
    </lineage>
</organism>
<reference evidence="5" key="1">
    <citation type="submission" date="2021-01" db="EMBL/GenBank/DDBJ databases">
        <authorList>
            <person name="Kaushik A."/>
        </authorList>
    </citation>
    <scope>NUCLEOTIDE SEQUENCE</scope>
    <source>
        <strain evidence="5">AG1-1C</strain>
    </source>
</reference>
<dbReference type="InterPro" id="IPR000504">
    <property type="entry name" value="RRM_dom"/>
</dbReference>
<dbReference type="Proteomes" id="UP000663846">
    <property type="component" value="Unassembled WGS sequence"/>
</dbReference>
<dbReference type="Pfam" id="PF00076">
    <property type="entry name" value="RRM_1"/>
    <property type="match status" value="1"/>
</dbReference>
<dbReference type="FunFam" id="3.30.70.330:FF:000609">
    <property type="entry name" value="U2 snRNP component IST3"/>
    <property type="match status" value="1"/>
</dbReference>
<dbReference type="GO" id="GO:0005686">
    <property type="term" value="C:U2 snRNP"/>
    <property type="evidence" value="ECO:0007669"/>
    <property type="project" value="TreeGrafter"/>
</dbReference>
<feature type="compositionally biased region" description="Basic and acidic residues" evidence="3">
    <location>
        <begin position="213"/>
        <end position="268"/>
    </location>
</feature>
<feature type="compositionally biased region" description="Basic and acidic residues" evidence="3">
    <location>
        <begin position="169"/>
        <end position="186"/>
    </location>
</feature>
<dbReference type="InterPro" id="IPR012677">
    <property type="entry name" value="Nucleotide-bd_a/b_plait_sf"/>
</dbReference>
<evidence type="ECO:0000256" key="1">
    <source>
        <dbReference type="ARBA" id="ARBA00022884"/>
    </source>
</evidence>
<dbReference type="SMART" id="SM00360">
    <property type="entry name" value="RRM"/>
    <property type="match status" value="1"/>
</dbReference>
<accession>A0A8H3AAF1</accession>
<feature type="domain" description="RRM" evidence="4">
    <location>
        <begin position="32"/>
        <end position="110"/>
    </location>
</feature>